<sequence length="60" mass="7013">MRIDSCRKCGIELTIKQNCSICNETIKFDCKKCHFESEEQIHSLCRLVDMNHRPQISEVA</sequence>
<protein>
    <submittedName>
        <fullName evidence="1">Uncharacterized protein</fullName>
    </submittedName>
</protein>
<dbReference type="KEGG" id="ncl:C5F47_02285"/>
<name>A0A7D5LYQ6_9ARCH</name>
<dbReference type="Proteomes" id="UP000509771">
    <property type="component" value="Chromosome"/>
</dbReference>
<reference evidence="1 2" key="1">
    <citation type="submission" date="2018-02" db="EMBL/GenBank/DDBJ databases">
        <title>Complete genome of Nitrosopumilus cobalaminigenes HCA1.</title>
        <authorList>
            <person name="Qin W."/>
            <person name="Zheng Y."/>
            <person name="Stahl D.A."/>
        </authorList>
    </citation>
    <scope>NUCLEOTIDE SEQUENCE [LARGE SCALE GENOMIC DNA]</scope>
    <source>
        <strain evidence="1 2">HCA1</strain>
    </source>
</reference>
<evidence type="ECO:0000313" key="2">
    <source>
        <dbReference type="Proteomes" id="UP000509771"/>
    </source>
</evidence>
<dbReference type="AlphaFoldDB" id="A0A7D5LYQ6"/>
<proteinExistence type="predicted"/>
<keyword evidence="2" id="KW-1185">Reference proteome</keyword>
<gene>
    <name evidence="1" type="ORF">C5F47_02285</name>
</gene>
<evidence type="ECO:0000313" key="1">
    <source>
        <dbReference type="EMBL" id="QLH02474.1"/>
    </source>
</evidence>
<organism evidence="1 2">
    <name type="scientific">Nitrosopumilus cobalaminigenes</name>
    <dbReference type="NCBI Taxonomy" id="1470066"/>
    <lineage>
        <taxon>Archaea</taxon>
        <taxon>Nitrososphaerota</taxon>
        <taxon>Nitrososphaeria</taxon>
        <taxon>Nitrosopumilales</taxon>
        <taxon>Nitrosopumilaceae</taxon>
        <taxon>Nitrosopumilus</taxon>
    </lineage>
</organism>
<dbReference type="EMBL" id="CP026993">
    <property type="protein sequence ID" value="QLH02474.1"/>
    <property type="molecule type" value="Genomic_DNA"/>
</dbReference>
<accession>A0A7D5LYQ6</accession>